<reference evidence="6" key="1">
    <citation type="journal article" date="2022" name="Environ. Microbiol.">
        <title>Geoalkalibacter halelectricus SAP #1 sp. nov. possessing extracellular electron transfer and mineral#reducing capabilities from a haloalkaline environment.</title>
        <authorList>
            <person name="Yadav S."/>
            <person name="Singh R."/>
            <person name="Sundharam S.S."/>
            <person name="Chaudhary S."/>
            <person name="Krishnamurthi S."/>
            <person name="Patil S.A."/>
        </authorList>
    </citation>
    <scope>NUCLEOTIDE SEQUENCE</scope>
    <source>
        <strain evidence="6">SAP-1</strain>
    </source>
</reference>
<keyword evidence="3 6" id="KW-0328">Glycosyltransferase</keyword>
<dbReference type="Proteomes" id="UP001060414">
    <property type="component" value="Chromosome"/>
</dbReference>
<comment type="subcellular location">
    <subcellularLocation>
        <location evidence="1">Cell membrane</location>
    </subcellularLocation>
</comment>
<dbReference type="RefSeq" id="WP_260748503.1">
    <property type="nucleotide sequence ID" value="NZ_CP092109.1"/>
</dbReference>
<evidence type="ECO:0000256" key="2">
    <source>
        <dbReference type="ARBA" id="ARBA00022475"/>
    </source>
</evidence>
<evidence type="ECO:0000256" key="5">
    <source>
        <dbReference type="ARBA" id="ARBA00023136"/>
    </source>
</evidence>
<name>A0ABY5ZLY2_9BACT</name>
<dbReference type="EC" id="2.4.-.-" evidence="6"/>
<dbReference type="Gene3D" id="3.90.550.10">
    <property type="entry name" value="Spore Coat Polysaccharide Biosynthesis Protein SpsA, Chain A"/>
    <property type="match status" value="1"/>
</dbReference>
<sequence>MEKYLRTRGVREPWGISGTVRHDFRGAVVIPALAESAALPRTLDALAANPQPWLERILVLVVVNNRPNAPEALRRDNRRTLEMLRAARDLWPQVSLGWVDAASPGQELPEQEGVGLARKIGLDLALERLDWAGRPVLVSLDADTLVQQNYLQAVVEHFHWSAAGAAVLPFAHQTAQTPAAQEAITLYELYLRHYVLGLTLAGSPYAYHSIGSALACRACAYAAVGGMNRRHAGEDFYFLQQLAKTVGVTQLRGTLVQPSPRVSARTPFGTGPSVAALQAGAATTVRFYALPAFEILKSWLDVVQGGVQDAEALLAGAARLGPPLEDFLRRRGFASVWNNLCRQHGGHQGRLLAAFHQWFDGLKTRQLLGELCDKQGLWGDPWDLLPPLLSRAGLKSDGDLGAYLAVLRQQQNFPVR</sequence>
<evidence type="ECO:0000256" key="4">
    <source>
        <dbReference type="ARBA" id="ARBA00022679"/>
    </source>
</evidence>
<accession>A0ABY5ZLY2</accession>
<proteinExistence type="predicted"/>
<evidence type="ECO:0000313" key="6">
    <source>
        <dbReference type="EMBL" id="UWZ80146.1"/>
    </source>
</evidence>
<keyword evidence="7" id="KW-1185">Reference proteome</keyword>
<organism evidence="6 7">
    <name type="scientific">Geoalkalibacter halelectricus</name>
    <dbReference type="NCBI Taxonomy" id="2847045"/>
    <lineage>
        <taxon>Bacteria</taxon>
        <taxon>Pseudomonadati</taxon>
        <taxon>Thermodesulfobacteriota</taxon>
        <taxon>Desulfuromonadia</taxon>
        <taxon>Desulfuromonadales</taxon>
        <taxon>Geoalkalibacteraceae</taxon>
        <taxon>Geoalkalibacter</taxon>
    </lineage>
</organism>
<keyword evidence="4 6" id="KW-0808">Transferase</keyword>
<gene>
    <name evidence="6" type="ORF">L9S41_01825</name>
</gene>
<keyword evidence="5" id="KW-0472">Membrane</keyword>
<dbReference type="GO" id="GO:0016757">
    <property type="term" value="F:glycosyltransferase activity"/>
    <property type="evidence" value="ECO:0007669"/>
    <property type="project" value="UniProtKB-KW"/>
</dbReference>
<dbReference type="InterPro" id="IPR029044">
    <property type="entry name" value="Nucleotide-diphossugar_trans"/>
</dbReference>
<protein>
    <submittedName>
        <fullName evidence="6">Glycosyltransferase</fullName>
        <ecNumber evidence="6">2.4.-.-</ecNumber>
    </submittedName>
</protein>
<keyword evidence="2" id="KW-1003">Cell membrane</keyword>
<dbReference type="EMBL" id="CP092109">
    <property type="protein sequence ID" value="UWZ80146.1"/>
    <property type="molecule type" value="Genomic_DNA"/>
</dbReference>
<evidence type="ECO:0000256" key="1">
    <source>
        <dbReference type="ARBA" id="ARBA00004236"/>
    </source>
</evidence>
<dbReference type="PANTHER" id="PTHR43646">
    <property type="entry name" value="GLYCOSYLTRANSFERASE"/>
    <property type="match status" value="1"/>
</dbReference>
<dbReference type="PANTHER" id="PTHR43646:SF2">
    <property type="entry name" value="GLYCOSYLTRANSFERASE 2-LIKE DOMAIN-CONTAINING PROTEIN"/>
    <property type="match status" value="1"/>
</dbReference>
<dbReference type="SUPFAM" id="SSF53448">
    <property type="entry name" value="Nucleotide-diphospho-sugar transferases"/>
    <property type="match status" value="1"/>
</dbReference>
<evidence type="ECO:0000256" key="3">
    <source>
        <dbReference type="ARBA" id="ARBA00022676"/>
    </source>
</evidence>
<evidence type="ECO:0000313" key="7">
    <source>
        <dbReference type="Proteomes" id="UP001060414"/>
    </source>
</evidence>